<comment type="caution">
    <text evidence="2">The sequence shown here is derived from an EMBL/GenBank/DDBJ whole genome shotgun (WGS) entry which is preliminary data.</text>
</comment>
<keyword evidence="1" id="KW-0175">Coiled coil</keyword>
<accession>A0A0F8WG39</accession>
<evidence type="ECO:0000313" key="2">
    <source>
        <dbReference type="EMBL" id="KKK55553.1"/>
    </source>
</evidence>
<sequence length="312" mass="33925">LGIDMSAISGQKFLDQNTPVIQSAIDASGFQKEEGFEILSPEAIAKELPQLANTGAIVQRNKADNKIELLFSPGDDESTIAERIRVLTPLVGKDRATLVAAGAASVVTDPITGVSSVVNKGTGEQIGPPIEPAAAQEPEVPIIPDDIETGSATGVKGIVTNVANTLRDAFGLGLQDPEAQDATDALITIQTLTSLHLLQEISGRDTDGLRKRLDRLTVTANSFFQGEERSKNRLEDTEQMLRGELDRMENQLKTEIDPATRIKLQNNIPQIERLRDAYENLIKGFDIEEEEVDPEIEALLDKHAPLETEKED</sequence>
<gene>
    <name evidence="2" type="ORF">LCGC14_3073380</name>
</gene>
<dbReference type="AlphaFoldDB" id="A0A0F8WG39"/>
<proteinExistence type="predicted"/>
<feature type="non-terminal residue" evidence="2">
    <location>
        <position position="1"/>
    </location>
</feature>
<name>A0A0F8WG39_9ZZZZ</name>
<organism evidence="2">
    <name type="scientific">marine sediment metagenome</name>
    <dbReference type="NCBI Taxonomy" id="412755"/>
    <lineage>
        <taxon>unclassified sequences</taxon>
        <taxon>metagenomes</taxon>
        <taxon>ecological metagenomes</taxon>
    </lineage>
</organism>
<reference evidence="2" key="1">
    <citation type="journal article" date="2015" name="Nature">
        <title>Complex archaea that bridge the gap between prokaryotes and eukaryotes.</title>
        <authorList>
            <person name="Spang A."/>
            <person name="Saw J.H."/>
            <person name="Jorgensen S.L."/>
            <person name="Zaremba-Niedzwiedzka K."/>
            <person name="Martijn J."/>
            <person name="Lind A.E."/>
            <person name="van Eijk R."/>
            <person name="Schleper C."/>
            <person name="Guy L."/>
            <person name="Ettema T.J."/>
        </authorList>
    </citation>
    <scope>NUCLEOTIDE SEQUENCE</scope>
</reference>
<dbReference type="EMBL" id="LAZR01065433">
    <property type="protein sequence ID" value="KKK55553.1"/>
    <property type="molecule type" value="Genomic_DNA"/>
</dbReference>
<evidence type="ECO:0000256" key="1">
    <source>
        <dbReference type="SAM" id="Coils"/>
    </source>
</evidence>
<protein>
    <submittedName>
        <fullName evidence="2">Uncharacterized protein</fullName>
    </submittedName>
</protein>
<feature type="coiled-coil region" evidence="1">
    <location>
        <begin position="231"/>
        <end position="291"/>
    </location>
</feature>